<gene>
    <name evidence="1" type="ORF">RHMOL_Rhmol01G0093300</name>
</gene>
<dbReference type="EMBL" id="CM046388">
    <property type="protein sequence ID" value="KAI8571122.1"/>
    <property type="molecule type" value="Genomic_DNA"/>
</dbReference>
<evidence type="ECO:0000313" key="1">
    <source>
        <dbReference type="EMBL" id="KAI8571122.1"/>
    </source>
</evidence>
<name>A0ACC0Q2K7_RHOML</name>
<comment type="caution">
    <text evidence="1">The sequence shown here is derived from an EMBL/GenBank/DDBJ whole genome shotgun (WGS) entry which is preliminary data.</text>
</comment>
<dbReference type="Proteomes" id="UP001062846">
    <property type="component" value="Chromosome 1"/>
</dbReference>
<accession>A0ACC0Q2K7</accession>
<reference evidence="1" key="1">
    <citation type="submission" date="2022-02" db="EMBL/GenBank/DDBJ databases">
        <title>Plant Genome Project.</title>
        <authorList>
            <person name="Zhang R.-G."/>
        </authorList>
    </citation>
    <scope>NUCLEOTIDE SEQUENCE</scope>
    <source>
        <strain evidence="1">AT1</strain>
    </source>
</reference>
<protein>
    <submittedName>
        <fullName evidence="1">Uncharacterized protein</fullName>
    </submittedName>
</protein>
<keyword evidence="2" id="KW-1185">Reference proteome</keyword>
<proteinExistence type="predicted"/>
<organism evidence="1 2">
    <name type="scientific">Rhododendron molle</name>
    <name type="common">Chinese azalea</name>
    <name type="synonym">Azalea mollis</name>
    <dbReference type="NCBI Taxonomy" id="49168"/>
    <lineage>
        <taxon>Eukaryota</taxon>
        <taxon>Viridiplantae</taxon>
        <taxon>Streptophyta</taxon>
        <taxon>Embryophyta</taxon>
        <taxon>Tracheophyta</taxon>
        <taxon>Spermatophyta</taxon>
        <taxon>Magnoliopsida</taxon>
        <taxon>eudicotyledons</taxon>
        <taxon>Gunneridae</taxon>
        <taxon>Pentapetalae</taxon>
        <taxon>asterids</taxon>
        <taxon>Ericales</taxon>
        <taxon>Ericaceae</taxon>
        <taxon>Ericoideae</taxon>
        <taxon>Rhodoreae</taxon>
        <taxon>Rhododendron</taxon>
    </lineage>
</organism>
<sequence length="157" mass="17509">MLLLFLPTVCSIPFLLLSLTVNKFDFGLGSDHTGVPTKFLRVNTSVEMIIYNPATFFGIHFSSSSVQLFYSEIAVASGQSEEIVKVKVEGNKVPLYGAGASLAAFDYRFYRVPLRLELDIRSRADVMGKLVRTKYRIRVSLFSGCGFQDRQSHSLQG</sequence>
<evidence type="ECO:0000313" key="2">
    <source>
        <dbReference type="Proteomes" id="UP001062846"/>
    </source>
</evidence>